<comment type="caution">
    <text evidence="3">The sequence shown here is derived from an EMBL/GenBank/DDBJ whole genome shotgun (WGS) entry which is preliminary data.</text>
</comment>
<dbReference type="AlphaFoldDB" id="A0A267G2E2"/>
<sequence>MIWKTNFLVALICIAAGIAILPGSFGAPEVEWSSSKFSNEGESMIDKRILRDPMIDKRILRDPMIDKRILRDLMIDKRILRDPMIDKKSYTTDNQERND</sequence>
<name>A0A267G2E2_9PLAT</name>
<dbReference type="Proteomes" id="UP000215902">
    <property type="component" value="Unassembled WGS sequence"/>
</dbReference>
<proteinExistence type="predicted"/>
<keyword evidence="1" id="KW-0732">Signal</keyword>
<dbReference type="EMBL" id="NIVC01000725">
    <property type="protein sequence ID" value="PAA77719.1"/>
    <property type="molecule type" value="Genomic_DNA"/>
</dbReference>
<dbReference type="EMBL" id="NIVC01000630">
    <property type="protein sequence ID" value="PAA79507.1"/>
    <property type="molecule type" value="Genomic_DNA"/>
</dbReference>
<feature type="chain" id="PRO_5011916169" evidence="1">
    <location>
        <begin position="27"/>
        <end position="99"/>
    </location>
</feature>
<feature type="signal peptide" evidence="1">
    <location>
        <begin position="1"/>
        <end position="26"/>
    </location>
</feature>
<evidence type="ECO:0000313" key="3">
    <source>
        <dbReference type="EMBL" id="PAA79507.1"/>
    </source>
</evidence>
<gene>
    <name evidence="3" type="ORF">BOX15_Mlig009070g1</name>
    <name evidence="2" type="ORF">BOX15_Mlig009070g2</name>
</gene>
<dbReference type="OrthoDB" id="7488960at2759"/>
<organism evidence="3 4">
    <name type="scientific">Macrostomum lignano</name>
    <dbReference type="NCBI Taxonomy" id="282301"/>
    <lineage>
        <taxon>Eukaryota</taxon>
        <taxon>Metazoa</taxon>
        <taxon>Spiralia</taxon>
        <taxon>Lophotrochozoa</taxon>
        <taxon>Platyhelminthes</taxon>
        <taxon>Rhabditophora</taxon>
        <taxon>Macrostomorpha</taxon>
        <taxon>Macrostomida</taxon>
        <taxon>Macrostomidae</taxon>
        <taxon>Macrostomum</taxon>
    </lineage>
</organism>
<accession>A0A267G2E2</accession>
<evidence type="ECO:0000313" key="4">
    <source>
        <dbReference type="Proteomes" id="UP000215902"/>
    </source>
</evidence>
<reference evidence="3 4" key="1">
    <citation type="submission" date="2017-06" db="EMBL/GenBank/DDBJ databases">
        <title>A platform for efficient transgenesis in Macrostomum lignano, a flatworm model organism for stem cell research.</title>
        <authorList>
            <person name="Berezikov E."/>
        </authorList>
    </citation>
    <scope>NUCLEOTIDE SEQUENCE [LARGE SCALE GENOMIC DNA]</scope>
    <source>
        <strain evidence="3">DV1</strain>
        <tissue evidence="3">Whole organism</tissue>
    </source>
</reference>
<protein>
    <submittedName>
        <fullName evidence="3">Uncharacterized protein</fullName>
    </submittedName>
</protein>
<evidence type="ECO:0000313" key="2">
    <source>
        <dbReference type="EMBL" id="PAA77719.1"/>
    </source>
</evidence>
<keyword evidence="4" id="KW-1185">Reference proteome</keyword>
<evidence type="ECO:0000256" key="1">
    <source>
        <dbReference type="SAM" id="SignalP"/>
    </source>
</evidence>